<dbReference type="STRING" id="450851.PHZ_c2592"/>
<proteinExistence type="predicted"/>
<dbReference type="OrthoDB" id="9811242at2"/>
<dbReference type="EMBL" id="CP000747">
    <property type="protein sequence ID" value="ACG79001.1"/>
    <property type="molecule type" value="Genomic_DNA"/>
</dbReference>
<dbReference type="InterPro" id="IPR036282">
    <property type="entry name" value="Glutathione-S-Trfase_C_sf"/>
</dbReference>
<dbReference type="SFLD" id="SFLDS00019">
    <property type="entry name" value="Glutathione_Transferase_(cytos"/>
    <property type="match status" value="1"/>
</dbReference>
<dbReference type="CDD" id="cd03207">
    <property type="entry name" value="GST_C_8"/>
    <property type="match status" value="1"/>
</dbReference>
<organism evidence="2 3">
    <name type="scientific">Phenylobacterium zucineum (strain HLK1)</name>
    <dbReference type="NCBI Taxonomy" id="450851"/>
    <lineage>
        <taxon>Bacteria</taxon>
        <taxon>Pseudomonadati</taxon>
        <taxon>Pseudomonadota</taxon>
        <taxon>Alphaproteobacteria</taxon>
        <taxon>Caulobacterales</taxon>
        <taxon>Caulobacteraceae</taxon>
        <taxon>Phenylobacterium</taxon>
    </lineage>
</organism>
<keyword evidence="2" id="KW-0808">Transferase</keyword>
<dbReference type="Proteomes" id="UP000001868">
    <property type="component" value="Chromosome"/>
</dbReference>
<dbReference type="SUPFAM" id="SSF47616">
    <property type="entry name" value="GST C-terminal domain-like"/>
    <property type="match status" value="1"/>
</dbReference>
<dbReference type="Gene3D" id="3.40.30.10">
    <property type="entry name" value="Glutaredoxin"/>
    <property type="match status" value="1"/>
</dbReference>
<dbReference type="PROSITE" id="PS50404">
    <property type="entry name" value="GST_NTER"/>
    <property type="match status" value="1"/>
</dbReference>
<sequence length="210" mass="23315">MAAKRGVTLYHSPASRAFTAYWLLEEIGVPFEVKTIDIRKGEQKSREYLRLNPAGKVPTLTDGEVVVSENPAIAIYLADRYSYGKLAPKIEDPDRGAYLKWMVYSTAVVDPVALLHGQDIEVSGFQAGFGAFDDMVEVLSSVLMERKYLLGERFSAADVVLGATVSFLLHRKVLPEHAALVDYNARLTAREAYHRAADATWPPQLFPQLA</sequence>
<evidence type="ECO:0000313" key="2">
    <source>
        <dbReference type="EMBL" id="ACG79001.1"/>
    </source>
</evidence>
<dbReference type="PANTHER" id="PTHR44051:SF8">
    <property type="entry name" value="GLUTATHIONE S-TRANSFERASE GSTA"/>
    <property type="match status" value="1"/>
</dbReference>
<dbReference type="Pfam" id="PF02798">
    <property type="entry name" value="GST_N"/>
    <property type="match status" value="1"/>
</dbReference>
<dbReference type="InterPro" id="IPR040079">
    <property type="entry name" value="Glutathione_S-Trfase"/>
</dbReference>
<dbReference type="HOGENOM" id="CLU_011226_6_4_5"/>
<dbReference type="PANTHER" id="PTHR44051">
    <property type="entry name" value="GLUTATHIONE S-TRANSFERASE-RELATED"/>
    <property type="match status" value="1"/>
</dbReference>
<feature type="domain" description="GST N-terminal" evidence="1">
    <location>
        <begin position="4"/>
        <end position="85"/>
    </location>
</feature>
<dbReference type="RefSeq" id="WP_012523139.1">
    <property type="nucleotide sequence ID" value="NC_011144.1"/>
</dbReference>
<evidence type="ECO:0000259" key="1">
    <source>
        <dbReference type="PROSITE" id="PS50404"/>
    </source>
</evidence>
<evidence type="ECO:0000313" key="3">
    <source>
        <dbReference type="Proteomes" id="UP000001868"/>
    </source>
</evidence>
<gene>
    <name evidence="2" type="ordered locus">PHZ_c2592</name>
</gene>
<reference evidence="2 3" key="1">
    <citation type="journal article" date="2008" name="BMC Genomics">
        <title>Complete genome of Phenylobacterium zucineum - a novel facultative intracellular bacterium isolated from human erythroleukemia cell line K562.</title>
        <authorList>
            <person name="Luo Y."/>
            <person name="Xu X."/>
            <person name="Ding Z."/>
            <person name="Liu Z."/>
            <person name="Zhang B."/>
            <person name="Yan Z."/>
            <person name="Sun J."/>
            <person name="Hu S."/>
            <person name="Hu X."/>
        </authorList>
    </citation>
    <scope>NUCLEOTIDE SEQUENCE [LARGE SCALE GENOMIC DNA]</scope>
    <source>
        <strain evidence="2 3">HLK1</strain>
    </source>
</reference>
<dbReference type="SFLD" id="SFLDG00358">
    <property type="entry name" value="Main_(cytGST)"/>
    <property type="match status" value="1"/>
</dbReference>
<dbReference type="SFLD" id="SFLDG01150">
    <property type="entry name" value="Main.1:_Beta-like"/>
    <property type="match status" value="1"/>
</dbReference>
<dbReference type="CDD" id="cd03046">
    <property type="entry name" value="GST_N_GTT1_like"/>
    <property type="match status" value="1"/>
</dbReference>
<dbReference type="KEGG" id="pzu:PHZ_c2592"/>
<dbReference type="Gene3D" id="1.20.1050.10">
    <property type="match status" value="1"/>
</dbReference>
<dbReference type="InterPro" id="IPR036249">
    <property type="entry name" value="Thioredoxin-like_sf"/>
</dbReference>
<keyword evidence="3" id="KW-1185">Reference proteome</keyword>
<dbReference type="GO" id="GO:0016740">
    <property type="term" value="F:transferase activity"/>
    <property type="evidence" value="ECO:0007669"/>
    <property type="project" value="UniProtKB-KW"/>
</dbReference>
<dbReference type="eggNOG" id="COG0625">
    <property type="taxonomic scope" value="Bacteria"/>
</dbReference>
<name>B4RH53_PHEZH</name>
<dbReference type="Pfam" id="PF13410">
    <property type="entry name" value="GST_C_2"/>
    <property type="match status" value="1"/>
</dbReference>
<dbReference type="AlphaFoldDB" id="B4RH53"/>
<dbReference type="InterPro" id="IPR004045">
    <property type="entry name" value="Glutathione_S-Trfase_N"/>
</dbReference>
<dbReference type="SUPFAM" id="SSF52833">
    <property type="entry name" value="Thioredoxin-like"/>
    <property type="match status" value="1"/>
</dbReference>
<accession>B4RH53</accession>
<protein>
    <submittedName>
        <fullName evidence="2">Glutathione S-transferase</fullName>
    </submittedName>
</protein>